<comment type="caution">
    <text evidence="1">The sequence shown here is derived from an EMBL/GenBank/DDBJ whole genome shotgun (WGS) entry which is preliminary data.</text>
</comment>
<dbReference type="Proteomes" id="UP000887116">
    <property type="component" value="Unassembled WGS sequence"/>
</dbReference>
<dbReference type="AlphaFoldDB" id="A0A8X6LAH2"/>
<gene>
    <name evidence="1" type="primary">adt-1_0</name>
    <name evidence="1" type="ORF">TNCT_378631</name>
</gene>
<reference evidence="1" key="1">
    <citation type="submission" date="2020-07" db="EMBL/GenBank/DDBJ databases">
        <title>Multicomponent nature underlies the extraordinary mechanical properties of spider dragline silk.</title>
        <authorList>
            <person name="Kono N."/>
            <person name="Nakamura H."/>
            <person name="Mori M."/>
            <person name="Yoshida Y."/>
            <person name="Ohtoshi R."/>
            <person name="Malay A.D."/>
            <person name="Moran D.A.P."/>
            <person name="Tomita M."/>
            <person name="Numata K."/>
            <person name="Arakawa K."/>
        </authorList>
    </citation>
    <scope>NUCLEOTIDE SEQUENCE</scope>
</reference>
<protein>
    <submittedName>
        <fullName evidence="1">A disintegrin and metalloproteinase with thrombospondin motifs adt-1</fullName>
    </submittedName>
</protein>
<evidence type="ECO:0000313" key="1">
    <source>
        <dbReference type="EMBL" id="GFQ99843.1"/>
    </source>
</evidence>
<name>A0A8X6LAH2_TRICU</name>
<organism evidence="1 2">
    <name type="scientific">Trichonephila clavata</name>
    <name type="common">Joro spider</name>
    <name type="synonym">Nephila clavata</name>
    <dbReference type="NCBI Taxonomy" id="2740835"/>
    <lineage>
        <taxon>Eukaryota</taxon>
        <taxon>Metazoa</taxon>
        <taxon>Ecdysozoa</taxon>
        <taxon>Arthropoda</taxon>
        <taxon>Chelicerata</taxon>
        <taxon>Arachnida</taxon>
        <taxon>Araneae</taxon>
        <taxon>Araneomorphae</taxon>
        <taxon>Entelegynae</taxon>
        <taxon>Araneoidea</taxon>
        <taxon>Nephilidae</taxon>
        <taxon>Trichonephila</taxon>
    </lineage>
</organism>
<dbReference type="EMBL" id="BMAO01005200">
    <property type="protein sequence ID" value="GFQ99843.1"/>
    <property type="molecule type" value="Genomic_DNA"/>
</dbReference>
<proteinExistence type="predicted"/>
<evidence type="ECO:0000313" key="2">
    <source>
        <dbReference type="Proteomes" id="UP000887116"/>
    </source>
</evidence>
<sequence length="109" mass="12477">PSIIQAVHLKTIRKWKSPIDIIYPKLHLPLHRRKRSVRSDDDSLLVLRTTNDTFYIKLKPNEDLVEPSRLKINTNPSKNSCHYHGTVLSHKQGTAAISICGPQNKMVRS</sequence>
<feature type="non-terminal residue" evidence="1">
    <location>
        <position position="1"/>
    </location>
</feature>
<accession>A0A8X6LAH2</accession>
<keyword evidence="2" id="KW-1185">Reference proteome</keyword>
<dbReference type="OrthoDB" id="10465768at2759"/>